<evidence type="ECO:0000256" key="2">
    <source>
        <dbReference type="ARBA" id="ARBA00023015"/>
    </source>
</evidence>
<dbReference type="CDD" id="cd08432">
    <property type="entry name" value="PBP2_GcdR_TrpI_HvrB_AmpR_like"/>
    <property type="match status" value="1"/>
</dbReference>
<dbReference type="RefSeq" id="WP_074868032.1">
    <property type="nucleotide sequence ID" value="NZ_FOAS01000009.1"/>
</dbReference>
<dbReference type="InterPro" id="IPR036390">
    <property type="entry name" value="WH_DNA-bd_sf"/>
</dbReference>
<dbReference type="PRINTS" id="PR00039">
    <property type="entry name" value="HTHLYSR"/>
</dbReference>
<dbReference type="Gene3D" id="3.40.190.10">
    <property type="entry name" value="Periplasmic binding protein-like II"/>
    <property type="match status" value="2"/>
</dbReference>
<dbReference type="InterPro" id="IPR036388">
    <property type="entry name" value="WH-like_DNA-bd_sf"/>
</dbReference>
<organism evidence="6 7">
    <name type="scientific">Atopomonas hussainii</name>
    <dbReference type="NCBI Taxonomy" id="1429083"/>
    <lineage>
        <taxon>Bacteria</taxon>
        <taxon>Pseudomonadati</taxon>
        <taxon>Pseudomonadota</taxon>
        <taxon>Gammaproteobacteria</taxon>
        <taxon>Pseudomonadales</taxon>
        <taxon>Pseudomonadaceae</taxon>
        <taxon>Atopomonas</taxon>
    </lineage>
</organism>
<evidence type="ECO:0000256" key="1">
    <source>
        <dbReference type="ARBA" id="ARBA00009437"/>
    </source>
</evidence>
<dbReference type="PANTHER" id="PTHR30537:SF26">
    <property type="entry name" value="GLYCINE CLEAVAGE SYSTEM TRANSCRIPTIONAL ACTIVATOR"/>
    <property type="match status" value="1"/>
</dbReference>
<keyword evidence="3 6" id="KW-0238">DNA-binding</keyword>
<dbReference type="Pfam" id="PF03466">
    <property type="entry name" value="LysR_substrate"/>
    <property type="match status" value="1"/>
</dbReference>
<dbReference type="SUPFAM" id="SSF53850">
    <property type="entry name" value="Periplasmic binding protein-like II"/>
    <property type="match status" value="1"/>
</dbReference>
<keyword evidence="7" id="KW-1185">Reference proteome</keyword>
<dbReference type="InterPro" id="IPR000847">
    <property type="entry name" value="LysR_HTH_N"/>
</dbReference>
<name>A0A1H7NE45_9GAMM</name>
<dbReference type="AlphaFoldDB" id="A0A1H7NE45"/>
<feature type="domain" description="HTH lysR-type" evidence="5">
    <location>
        <begin position="5"/>
        <end position="62"/>
    </location>
</feature>
<dbReference type="GO" id="GO:0006351">
    <property type="term" value="P:DNA-templated transcription"/>
    <property type="evidence" value="ECO:0007669"/>
    <property type="project" value="TreeGrafter"/>
</dbReference>
<accession>A0A1H7NE45</accession>
<dbReference type="STRING" id="1429083.GCA_001885685_03062"/>
<dbReference type="GO" id="GO:0009891">
    <property type="term" value="P:positive regulation of biosynthetic process"/>
    <property type="evidence" value="ECO:0007669"/>
    <property type="project" value="UniProtKB-ARBA"/>
</dbReference>
<evidence type="ECO:0000256" key="3">
    <source>
        <dbReference type="ARBA" id="ARBA00023125"/>
    </source>
</evidence>
<evidence type="ECO:0000313" key="6">
    <source>
        <dbReference type="EMBL" id="SEL21832.1"/>
    </source>
</evidence>
<dbReference type="InterPro" id="IPR058163">
    <property type="entry name" value="LysR-type_TF_proteobact-type"/>
</dbReference>
<dbReference type="Pfam" id="PF00126">
    <property type="entry name" value="HTH_1"/>
    <property type="match status" value="1"/>
</dbReference>
<keyword evidence="2" id="KW-0805">Transcription regulation</keyword>
<reference evidence="6 7" key="1">
    <citation type="submission" date="2016-10" db="EMBL/GenBank/DDBJ databases">
        <authorList>
            <person name="de Groot N.N."/>
        </authorList>
    </citation>
    <scope>NUCLEOTIDE SEQUENCE [LARGE SCALE GENOMIC DNA]</scope>
    <source>
        <strain evidence="6 7">JCM 19513</strain>
    </source>
</reference>
<dbReference type="InterPro" id="IPR005119">
    <property type="entry name" value="LysR_subst-bd"/>
</dbReference>
<dbReference type="SUPFAM" id="SSF46785">
    <property type="entry name" value="Winged helix' DNA-binding domain"/>
    <property type="match status" value="1"/>
</dbReference>
<dbReference type="PANTHER" id="PTHR30537">
    <property type="entry name" value="HTH-TYPE TRANSCRIPTIONAL REGULATOR"/>
    <property type="match status" value="1"/>
</dbReference>
<dbReference type="Gene3D" id="1.10.10.10">
    <property type="entry name" value="Winged helix-like DNA-binding domain superfamily/Winged helix DNA-binding domain"/>
    <property type="match status" value="1"/>
</dbReference>
<proteinExistence type="inferred from homology"/>
<evidence type="ECO:0000256" key="4">
    <source>
        <dbReference type="ARBA" id="ARBA00023163"/>
    </source>
</evidence>
<protein>
    <submittedName>
        <fullName evidence="6">DNA-binding transcriptional regulator, LysR family</fullName>
    </submittedName>
</protein>
<evidence type="ECO:0000313" key="7">
    <source>
        <dbReference type="Proteomes" id="UP000185766"/>
    </source>
</evidence>
<dbReference type="EMBL" id="FOAS01000009">
    <property type="protein sequence ID" value="SEL21832.1"/>
    <property type="molecule type" value="Genomic_DNA"/>
</dbReference>
<sequence length="305" mass="33797">MRKLPPLYALRAFEAAARHLSFSRAGDELALTQSAVSRHIRTLEEHFDCQLFVRQGRQVSLSAAGELLLPGLSRGFDALEHSCAQLKHNAKVIRLKAPPSLTIRWLLPVMAGFRQQYPEYDVQLTSSWMHSDYVDFHSEPFDGAVLLQNSAPPPGVQVTDLFAEWLLPVARPQLVGEQPWQLEDLQAAALLHPTHDRRDWRLWLDGMGLLGKVDLNGGQAFDTIDLAMEAAALGYGVAIGDLTMLAEDTACGRVALPWPVAVASGARYVLMLPSERANQPALKALAEYLATQAQHQRLPEVERLE</sequence>
<dbReference type="GO" id="GO:0003700">
    <property type="term" value="F:DNA-binding transcription factor activity"/>
    <property type="evidence" value="ECO:0007669"/>
    <property type="project" value="InterPro"/>
</dbReference>
<dbReference type="Proteomes" id="UP000185766">
    <property type="component" value="Unassembled WGS sequence"/>
</dbReference>
<dbReference type="GO" id="GO:0043565">
    <property type="term" value="F:sequence-specific DNA binding"/>
    <property type="evidence" value="ECO:0007669"/>
    <property type="project" value="TreeGrafter"/>
</dbReference>
<evidence type="ECO:0000259" key="5">
    <source>
        <dbReference type="PROSITE" id="PS50931"/>
    </source>
</evidence>
<dbReference type="FunFam" id="1.10.10.10:FF:000038">
    <property type="entry name" value="Glycine cleavage system transcriptional activator"/>
    <property type="match status" value="1"/>
</dbReference>
<gene>
    <name evidence="6" type="ORF">SAMN05216214_109116</name>
</gene>
<keyword evidence="4" id="KW-0804">Transcription</keyword>
<dbReference type="PROSITE" id="PS50931">
    <property type="entry name" value="HTH_LYSR"/>
    <property type="match status" value="1"/>
</dbReference>
<comment type="similarity">
    <text evidence="1">Belongs to the LysR transcriptional regulatory family.</text>
</comment>